<evidence type="ECO:0000256" key="4">
    <source>
        <dbReference type="ARBA" id="ARBA00022737"/>
    </source>
</evidence>
<dbReference type="Gene3D" id="3.40.50.300">
    <property type="entry name" value="P-loop containing nucleotide triphosphate hydrolases"/>
    <property type="match status" value="1"/>
</dbReference>
<evidence type="ECO:0000256" key="1">
    <source>
        <dbReference type="ARBA" id="ARBA00004141"/>
    </source>
</evidence>
<keyword evidence="5 8" id="KW-1133">Transmembrane helix</keyword>
<feature type="domain" description="ABC-2 type transporter transmembrane" evidence="10">
    <location>
        <begin position="91"/>
        <end position="466"/>
    </location>
</feature>
<feature type="domain" description="ABC transporter" evidence="9">
    <location>
        <begin position="523"/>
        <end position="638"/>
    </location>
</feature>
<evidence type="ECO:0000256" key="6">
    <source>
        <dbReference type="ARBA" id="ARBA00023136"/>
    </source>
</evidence>
<feature type="transmembrane region" description="Helical" evidence="8">
    <location>
        <begin position="450"/>
        <end position="467"/>
    </location>
</feature>
<evidence type="ECO:0000259" key="10">
    <source>
        <dbReference type="Pfam" id="PF12698"/>
    </source>
</evidence>
<dbReference type="PANTHER" id="PTHR19229:SF36">
    <property type="entry name" value="ATP-BINDING CASSETTE SUB-FAMILY A MEMBER 2"/>
    <property type="match status" value="1"/>
</dbReference>
<keyword evidence="4" id="KW-0677">Repeat</keyword>
<evidence type="ECO:0000256" key="5">
    <source>
        <dbReference type="ARBA" id="ARBA00022989"/>
    </source>
</evidence>
<dbReference type="GO" id="GO:0140359">
    <property type="term" value="F:ABC-type transporter activity"/>
    <property type="evidence" value="ECO:0007669"/>
    <property type="project" value="InterPro"/>
</dbReference>
<protein>
    <submittedName>
        <fullName evidence="11">ABC transporter domain containing protein</fullName>
    </submittedName>
</protein>
<proteinExistence type="predicted"/>
<reference evidence="11 12" key="1">
    <citation type="journal article" date="2016" name="Genome Biol. Evol.">
        <title>Divergent and convergent evolution of fungal pathogenicity.</title>
        <authorList>
            <person name="Shang Y."/>
            <person name="Xiao G."/>
            <person name="Zheng P."/>
            <person name="Cen K."/>
            <person name="Zhan S."/>
            <person name="Wang C."/>
        </authorList>
    </citation>
    <scope>NUCLEOTIDE SEQUENCE [LARGE SCALE GENOMIC DNA]</scope>
    <source>
        <strain evidence="11 12">ARSEF 7405</strain>
    </source>
</reference>
<dbReference type="InterPro" id="IPR003439">
    <property type="entry name" value="ABC_transporter-like_ATP-bd"/>
</dbReference>
<dbReference type="GO" id="GO:0016887">
    <property type="term" value="F:ATP hydrolysis activity"/>
    <property type="evidence" value="ECO:0007669"/>
    <property type="project" value="InterPro"/>
</dbReference>
<accession>A0A168DK08</accession>
<dbReference type="GO" id="GO:0005524">
    <property type="term" value="F:ATP binding"/>
    <property type="evidence" value="ECO:0007669"/>
    <property type="project" value="InterPro"/>
</dbReference>
<evidence type="ECO:0000313" key="12">
    <source>
        <dbReference type="Proteomes" id="UP000242877"/>
    </source>
</evidence>
<comment type="caution">
    <text evidence="11">The sequence shown here is derived from an EMBL/GenBank/DDBJ whole genome shotgun (WGS) entry which is preliminary data.</text>
</comment>
<dbReference type="OrthoDB" id="8061355at2759"/>
<dbReference type="PANTHER" id="PTHR19229">
    <property type="entry name" value="ATP-BINDING CASSETTE TRANSPORTER SUBFAMILY A ABCA"/>
    <property type="match status" value="1"/>
</dbReference>
<dbReference type="InterPro" id="IPR013525">
    <property type="entry name" value="ABC2_TM"/>
</dbReference>
<dbReference type="GO" id="GO:0016020">
    <property type="term" value="C:membrane"/>
    <property type="evidence" value="ECO:0007669"/>
    <property type="project" value="UniProtKB-SubCell"/>
</dbReference>
<keyword evidence="6 8" id="KW-0472">Membrane</keyword>
<evidence type="ECO:0000313" key="11">
    <source>
        <dbReference type="EMBL" id="KZZ97829.1"/>
    </source>
</evidence>
<feature type="region of interest" description="Disordered" evidence="7">
    <location>
        <begin position="35"/>
        <end position="54"/>
    </location>
</feature>
<evidence type="ECO:0000259" key="9">
    <source>
        <dbReference type="Pfam" id="PF00005"/>
    </source>
</evidence>
<keyword evidence="3 8" id="KW-0812">Transmembrane</keyword>
<dbReference type="Pfam" id="PF00005">
    <property type="entry name" value="ABC_tran"/>
    <property type="match status" value="1"/>
</dbReference>
<feature type="transmembrane region" description="Helical" evidence="8">
    <location>
        <begin position="86"/>
        <end position="107"/>
    </location>
</feature>
<name>A0A168DK08_9EURO</name>
<sequence>MLEDQGVKDYSVSPPTIEDVFLKVAQNKTIQAGVSPVDQGNEKVETQPDQGTDVSGIHLADGESIGMVRQAQVLFMKRWTILRRNWLPALIATVIPIIAAGCVTLFLNNFTMQQCDWPNVPKTTDPTEAVAGFSSIFGPSTELTPQRLAMLAAAMDPWKNTSSTNTSLTREKFATVDSIDQFNQGIDANYSTITPGGIYLGDRSNEPRFAWRADGDYGSVGYATVVQNMFDSQLINREIETDFRAFDVPWTPDVKNALQLIAYSVLVMACYPAFLALYPTFERTQSIRAMHYSNGVRSLPLWLAYLAFDSVIVLIASVMVIVIWVARSDVWYEPGYLFIVLFLYGIASVLLSYIISMFATSQLAAFAFAAGKQACFFLVYMIAYLSIMTYAPIEKIDSEIITMHFVIAVFSPIINLARAMFLTLNLFSVLCRGKKTVNYAGELKAYGGPILYLILQCLFLFGLLLWWDSGFVLPWTREKEPVADDEVLADADDHRGDPTLSPSNMGLRVLHLDKHFGKFVAVEDVTFGVPQGEVFALLGPNGAGKSTTIGLIRGDIRPSSKHGDVLINNVSIIRHRAKAQKHLGVCPQFDAMDQMTVVEQLRFYARVRGVSNPKHNVDEIIRAVGLQQYQNTLAAKLSEIRISMTPKLP</sequence>
<dbReference type="SUPFAM" id="SSF52540">
    <property type="entry name" value="P-loop containing nucleoside triphosphate hydrolases"/>
    <property type="match status" value="1"/>
</dbReference>
<comment type="subcellular location">
    <subcellularLocation>
        <location evidence="1">Membrane</location>
        <topology evidence="1">Multi-pass membrane protein</topology>
    </subcellularLocation>
</comment>
<feature type="transmembrane region" description="Helical" evidence="8">
    <location>
        <begin position="336"/>
        <end position="355"/>
    </location>
</feature>
<evidence type="ECO:0000256" key="7">
    <source>
        <dbReference type="SAM" id="MobiDB-lite"/>
    </source>
</evidence>
<evidence type="ECO:0000256" key="3">
    <source>
        <dbReference type="ARBA" id="ARBA00022692"/>
    </source>
</evidence>
<dbReference type="InterPro" id="IPR026082">
    <property type="entry name" value="ABCA"/>
</dbReference>
<keyword evidence="12" id="KW-1185">Reference proteome</keyword>
<feature type="transmembrane region" description="Helical" evidence="8">
    <location>
        <begin position="302"/>
        <end position="324"/>
    </location>
</feature>
<keyword evidence="2" id="KW-0813">Transport</keyword>
<dbReference type="VEuPathDB" id="FungiDB:AAP_00090"/>
<feature type="transmembrane region" description="Helical" evidence="8">
    <location>
        <begin position="405"/>
        <end position="430"/>
    </location>
</feature>
<organism evidence="11 12">
    <name type="scientific">Ascosphaera apis ARSEF 7405</name>
    <dbReference type="NCBI Taxonomy" id="392613"/>
    <lineage>
        <taxon>Eukaryota</taxon>
        <taxon>Fungi</taxon>
        <taxon>Dikarya</taxon>
        <taxon>Ascomycota</taxon>
        <taxon>Pezizomycotina</taxon>
        <taxon>Eurotiomycetes</taxon>
        <taxon>Eurotiomycetidae</taxon>
        <taxon>Onygenales</taxon>
        <taxon>Ascosphaeraceae</taxon>
        <taxon>Ascosphaera</taxon>
    </lineage>
</organism>
<dbReference type="Proteomes" id="UP000242877">
    <property type="component" value="Unassembled WGS sequence"/>
</dbReference>
<gene>
    <name evidence="11" type="ORF">AAP_00090</name>
</gene>
<dbReference type="Pfam" id="PF12698">
    <property type="entry name" value="ABC2_membrane_3"/>
    <property type="match status" value="1"/>
</dbReference>
<evidence type="ECO:0000256" key="2">
    <source>
        <dbReference type="ARBA" id="ARBA00022448"/>
    </source>
</evidence>
<dbReference type="EMBL" id="AZGZ01000001">
    <property type="protein sequence ID" value="KZZ97829.1"/>
    <property type="molecule type" value="Genomic_DNA"/>
</dbReference>
<dbReference type="AlphaFoldDB" id="A0A168DK08"/>
<evidence type="ECO:0000256" key="8">
    <source>
        <dbReference type="SAM" id="Phobius"/>
    </source>
</evidence>
<feature type="transmembrane region" description="Helical" evidence="8">
    <location>
        <begin position="260"/>
        <end position="281"/>
    </location>
</feature>
<dbReference type="GO" id="GO:0005319">
    <property type="term" value="F:lipid transporter activity"/>
    <property type="evidence" value="ECO:0007669"/>
    <property type="project" value="TreeGrafter"/>
</dbReference>
<dbReference type="InterPro" id="IPR027417">
    <property type="entry name" value="P-loop_NTPase"/>
</dbReference>